<dbReference type="AlphaFoldDB" id="A0AAD1RDK5"/>
<evidence type="ECO:0000313" key="12">
    <source>
        <dbReference type="Proteomes" id="UP001295444"/>
    </source>
</evidence>
<feature type="compositionally biased region" description="Polar residues" evidence="9">
    <location>
        <begin position="24"/>
        <end position="38"/>
    </location>
</feature>
<dbReference type="Proteomes" id="UP001295444">
    <property type="component" value="Chromosome 02"/>
</dbReference>
<dbReference type="GO" id="GO:0070996">
    <property type="term" value="F:type 1 melanocortin receptor binding"/>
    <property type="evidence" value="ECO:0007669"/>
    <property type="project" value="TreeGrafter"/>
</dbReference>
<dbReference type="GO" id="GO:0005886">
    <property type="term" value="C:plasma membrane"/>
    <property type="evidence" value="ECO:0007669"/>
    <property type="project" value="UniProtKB-SubCell"/>
</dbReference>
<name>A0AAD1RDK5_PELCU</name>
<keyword evidence="8 10" id="KW-0472">Membrane</keyword>
<evidence type="ECO:0000313" key="11">
    <source>
        <dbReference type="EMBL" id="CAH2249285.1"/>
    </source>
</evidence>
<protein>
    <submittedName>
        <fullName evidence="11">Melanocortin-2 receptor accessory 2</fullName>
    </submittedName>
</protein>
<sequence length="353" mass="40773">MACHKSQAQTSQDGDGSGDDREVSQPQSPQHPTHNTMQIHGKMHYYHVKESILRSKKPQQELPDPYKEIQIYADLSAETFRRRKTFKDITAELRNRKIPYRWGFPIKLLILQDGKTQVASNAEDGARLLHSWSISLATEKDKPTKRLAMSENSAYNNRTSNKPSHSPHYTWEYEYYDYAPVSFEGLKAHKYDHSIVIGFWVGLAVFVIFMFFVLTLLTKTGAPHQENVDASEKRFQVDRFAAHFRRQLDTNRVFSCQVEETRSLFHCYINEIDQQDRTKSSKGVGDSDILIQQTVRNSRVEDEMHHHAKFNIPNFVNTDQNSSIGEEDLLIYDPTIILENKPSSSGQHHFLNG</sequence>
<keyword evidence="7 10" id="KW-1133">Transmembrane helix</keyword>
<evidence type="ECO:0000256" key="6">
    <source>
        <dbReference type="ARBA" id="ARBA00022824"/>
    </source>
</evidence>
<comment type="subcellular location">
    <subcellularLocation>
        <location evidence="1">Cell membrane</location>
        <topology evidence="1">Single-pass membrane protein</topology>
    </subcellularLocation>
    <subcellularLocation>
        <location evidence="2">Endoplasmic reticulum membrane</location>
        <topology evidence="2">Single-pass membrane protein</topology>
    </subcellularLocation>
</comment>
<dbReference type="Pfam" id="PF15183">
    <property type="entry name" value="MRAP"/>
    <property type="match status" value="1"/>
</dbReference>
<feature type="transmembrane region" description="Helical" evidence="10">
    <location>
        <begin position="195"/>
        <end position="217"/>
    </location>
</feature>
<evidence type="ECO:0000256" key="1">
    <source>
        <dbReference type="ARBA" id="ARBA00004162"/>
    </source>
</evidence>
<gene>
    <name evidence="11" type="ORF">PECUL_23A048112</name>
</gene>
<dbReference type="GO" id="GO:0106070">
    <property type="term" value="P:regulation of adenylate cyclase-activating G protein-coupled receptor signaling pathway"/>
    <property type="evidence" value="ECO:0007669"/>
    <property type="project" value="TreeGrafter"/>
</dbReference>
<dbReference type="GO" id="GO:0031782">
    <property type="term" value="F:type 4 melanocortin receptor binding"/>
    <property type="evidence" value="ECO:0007669"/>
    <property type="project" value="TreeGrafter"/>
</dbReference>
<dbReference type="InterPro" id="IPR028111">
    <property type="entry name" value="MRAP"/>
</dbReference>
<proteinExistence type="inferred from homology"/>
<evidence type="ECO:0000256" key="2">
    <source>
        <dbReference type="ARBA" id="ARBA00004389"/>
    </source>
</evidence>
<organism evidence="11 12">
    <name type="scientific">Pelobates cultripes</name>
    <name type="common">Western spadefoot toad</name>
    <dbReference type="NCBI Taxonomy" id="61616"/>
    <lineage>
        <taxon>Eukaryota</taxon>
        <taxon>Metazoa</taxon>
        <taxon>Chordata</taxon>
        <taxon>Craniata</taxon>
        <taxon>Vertebrata</taxon>
        <taxon>Euteleostomi</taxon>
        <taxon>Amphibia</taxon>
        <taxon>Batrachia</taxon>
        <taxon>Anura</taxon>
        <taxon>Pelobatoidea</taxon>
        <taxon>Pelobatidae</taxon>
        <taxon>Pelobates</taxon>
    </lineage>
</organism>
<dbReference type="GO" id="GO:0031783">
    <property type="term" value="F:type 5 melanocortin receptor binding"/>
    <property type="evidence" value="ECO:0007669"/>
    <property type="project" value="TreeGrafter"/>
</dbReference>
<accession>A0AAD1RDK5</accession>
<reference evidence="11" key="1">
    <citation type="submission" date="2022-03" db="EMBL/GenBank/DDBJ databases">
        <authorList>
            <person name="Alioto T."/>
            <person name="Alioto T."/>
            <person name="Gomez Garrido J."/>
        </authorList>
    </citation>
    <scope>NUCLEOTIDE SEQUENCE</scope>
</reference>
<keyword evidence="6" id="KW-0256">Endoplasmic reticulum</keyword>
<evidence type="ECO:0000256" key="5">
    <source>
        <dbReference type="ARBA" id="ARBA00022692"/>
    </source>
</evidence>
<evidence type="ECO:0000256" key="8">
    <source>
        <dbReference type="ARBA" id="ARBA00023136"/>
    </source>
</evidence>
<evidence type="ECO:0000256" key="4">
    <source>
        <dbReference type="ARBA" id="ARBA00022475"/>
    </source>
</evidence>
<dbReference type="Gene3D" id="3.30.250.20">
    <property type="entry name" value="L1 transposable element, C-terminal domain"/>
    <property type="match status" value="1"/>
</dbReference>
<dbReference type="GO" id="GO:0030545">
    <property type="term" value="F:signaling receptor regulator activity"/>
    <property type="evidence" value="ECO:0007669"/>
    <property type="project" value="TreeGrafter"/>
</dbReference>
<dbReference type="GO" id="GO:0031781">
    <property type="term" value="F:type 3 melanocortin receptor binding"/>
    <property type="evidence" value="ECO:0007669"/>
    <property type="project" value="TreeGrafter"/>
</dbReference>
<feature type="compositionally biased region" description="Low complexity" evidence="9">
    <location>
        <begin position="1"/>
        <end position="14"/>
    </location>
</feature>
<dbReference type="InterPro" id="IPR042566">
    <property type="entry name" value="L1_C"/>
</dbReference>
<dbReference type="PANTHER" id="PTHR28675:SF1">
    <property type="entry name" value="MELANOCORTIN-2 RECEPTOR ACCESSORY PROTEIN 2"/>
    <property type="match status" value="1"/>
</dbReference>
<evidence type="ECO:0000256" key="3">
    <source>
        <dbReference type="ARBA" id="ARBA00010063"/>
    </source>
</evidence>
<dbReference type="EMBL" id="OW240913">
    <property type="protein sequence ID" value="CAH2249285.1"/>
    <property type="molecule type" value="Genomic_DNA"/>
</dbReference>
<keyword evidence="5 10" id="KW-0812">Transmembrane</keyword>
<dbReference type="GO" id="GO:0072659">
    <property type="term" value="P:protein localization to plasma membrane"/>
    <property type="evidence" value="ECO:0007669"/>
    <property type="project" value="TreeGrafter"/>
</dbReference>
<keyword evidence="4" id="KW-1003">Cell membrane</keyword>
<feature type="region of interest" description="Disordered" evidence="9">
    <location>
        <begin position="1"/>
        <end position="39"/>
    </location>
</feature>
<dbReference type="PANTHER" id="PTHR28675">
    <property type="entry name" value="MELANOCORTIN-2 RECEPTOR ACCESSORY PROTEIN 2"/>
    <property type="match status" value="1"/>
</dbReference>
<comment type="similarity">
    <text evidence="3">Belongs to the MRAP family.</text>
</comment>
<keyword evidence="11" id="KW-0675">Receptor</keyword>
<keyword evidence="12" id="KW-1185">Reference proteome</keyword>
<dbReference type="GO" id="GO:0005789">
    <property type="term" value="C:endoplasmic reticulum membrane"/>
    <property type="evidence" value="ECO:0007669"/>
    <property type="project" value="UniProtKB-SubCell"/>
</dbReference>
<evidence type="ECO:0000256" key="7">
    <source>
        <dbReference type="ARBA" id="ARBA00022989"/>
    </source>
</evidence>
<evidence type="ECO:0000256" key="9">
    <source>
        <dbReference type="SAM" id="MobiDB-lite"/>
    </source>
</evidence>
<evidence type="ECO:0000256" key="10">
    <source>
        <dbReference type="SAM" id="Phobius"/>
    </source>
</evidence>
<dbReference type="GO" id="GO:0031780">
    <property type="term" value="F:corticotropin hormone receptor binding"/>
    <property type="evidence" value="ECO:0007669"/>
    <property type="project" value="TreeGrafter"/>
</dbReference>